<dbReference type="EMBL" id="FLRD01001418">
    <property type="protein sequence ID" value="SBT57287.1"/>
    <property type="molecule type" value="Genomic_DNA"/>
</dbReference>
<dbReference type="AlphaFoldDB" id="A0A1A9AM58"/>
<gene>
    <name evidence="1" type="ORF">POVWA1_080980</name>
</gene>
<accession>A0A1A9AM58</accession>
<dbReference type="Proteomes" id="UP000078555">
    <property type="component" value="Unassembled WGS sequence"/>
</dbReference>
<dbReference type="Pfam" id="PF05795">
    <property type="entry name" value="Plasmodium_Vir"/>
    <property type="match status" value="2"/>
</dbReference>
<dbReference type="InterPro" id="IPR008780">
    <property type="entry name" value="Plasmodium_Vir"/>
</dbReference>
<sequence>MDDELKSLESFLEYSRFDMPESHNDKSSYCDSDLTELYNNDYFYSFCYKFTRNFSNLVGKWNVSTYNNKNCEYLNYWTYDKLINNNFNVDKNNLSKSKIIGDVTTLWNVYSDFYRNCQLKKINMSAGHFQYMKQLHDYAQNYLSIKEKRCFGKKSCKACYCTYINDVINVYTAVQEECQSPEGKELCTFFHAIEQEKNPKILLQEMKCNEESVDEFLPVGHQFSMGHDDGGTMDREDDLGNSLEGSPSRAALNAGLSILGISVISFFLMYKFTPFQSWLNTITRGLNRNKYFVVKEENNEILSYSSETEDANLQNNELNLSYNPLLNF</sequence>
<proteinExistence type="predicted"/>
<evidence type="ECO:0000313" key="1">
    <source>
        <dbReference type="EMBL" id="SBT57287.1"/>
    </source>
</evidence>
<keyword evidence="2" id="KW-1185">Reference proteome</keyword>
<reference evidence="2" key="1">
    <citation type="submission" date="2016-05" db="EMBL/GenBank/DDBJ databases">
        <authorList>
            <person name="Naeem Raeece"/>
        </authorList>
    </citation>
    <scope>NUCLEOTIDE SEQUENCE [LARGE SCALE GENOMIC DNA]</scope>
</reference>
<organism evidence="1 2">
    <name type="scientific">Plasmodium ovale wallikeri</name>
    <dbReference type="NCBI Taxonomy" id="864142"/>
    <lineage>
        <taxon>Eukaryota</taxon>
        <taxon>Sar</taxon>
        <taxon>Alveolata</taxon>
        <taxon>Apicomplexa</taxon>
        <taxon>Aconoidasida</taxon>
        <taxon>Haemosporida</taxon>
        <taxon>Plasmodiidae</taxon>
        <taxon>Plasmodium</taxon>
        <taxon>Plasmodium (Plasmodium)</taxon>
    </lineage>
</organism>
<protein>
    <submittedName>
        <fullName evidence="1">PIR Superfamily Protein</fullName>
    </submittedName>
</protein>
<name>A0A1A9AM58_PLAOA</name>
<evidence type="ECO:0000313" key="2">
    <source>
        <dbReference type="Proteomes" id="UP000078555"/>
    </source>
</evidence>